<gene>
    <name evidence="1" type="ORF">Scep_020384</name>
</gene>
<evidence type="ECO:0000313" key="1">
    <source>
        <dbReference type="EMBL" id="KAK9112865.1"/>
    </source>
</evidence>
<sequence>MADALSVIPTRRAEESIGQSVREAEECGAKVEGFPALLAYAWHDSYNTNGACSTYEKRKCEYENESTLYKLLITLEDKAKVL</sequence>
<dbReference type="AlphaFoldDB" id="A0AAP0ICR0"/>
<organism evidence="1 2">
    <name type="scientific">Stephania cephalantha</name>
    <dbReference type="NCBI Taxonomy" id="152367"/>
    <lineage>
        <taxon>Eukaryota</taxon>
        <taxon>Viridiplantae</taxon>
        <taxon>Streptophyta</taxon>
        <taxon>Embryophyta</taxon>
        <taxon>Tracheophyta</taxon>
        <taxon>Spermatophyta</taxon>
        <taxon>Magnoliopsida</taxon>
        <taxon>Ranunculales</taxon>
        <taxon>Menispermaceae</taxon>
        <taxon>Menispermoideae</taxon>
        <taxon>Cissampelideae</taxon>
        <taxon>Stephania</taxon>
    </lineage>
</organism>
<proteinExistence type="predicted"/>
<dbReference type="Proteomes" id="UP001419268">
    <property type="component" value="Unassembled WGS sequence"/>
</dbReference>
<keyword evidence="2" id="KW-1185">Reference proteome</keyword>
<protein>
    <submittedName>
        <fullName evidence="1">Uncharacterized protein</fullName>
    </submittedName>
</protein>
<name>A0AAP0ICR0_9MAGN</name>
<evidence type="ECO:0000313" key="2">
    <source>
        <dbReference type="Proteomes" id="UP001419268"/>
    </source>
</evidence>
<accession>A0AAP0ICR0</accession>
<comment type="caution">
    <text evidence="1">The sequence shown here is derived from an EMBL/GenBank/DDBJ whole genome shotgun (WGS) entry which is preliminary data.</text>
</comment>
<reference evidence="1 2" key="1">
    <citation type="submission" date="2024-01" db="EMBL/GenBank/DDBJ databases">
        <title>Genome assemblies of Stephania.</title>
        <authorList>
            <person name="Yang L."/>
        </authorList>
    </citation>
    <scope>NUCLEOTIDE SEQUENCE [LARGE SCALE GENOMIC DNA]</scope>
    <source>
        <strain evidence="1">JXDWG</strain>
        <tissue evidence="1">Leaf</tissue>
    </source>
</reference>
<dbReference type="EMBL" id="JBBNAG010000008">
    <property type="protein sequence ID" value="KAK9112865.1"/>
    <property type="molecule type" value="Genomic_DNA"/>
</dbReference>